<evidence type="ECO:0000313" key="3">
    <source>
        <dbReference type="EMBL" id="VVT46514.1"/>
    </source>
</evidence>
<dbReference type="RefSeq" id="XP_031851865.1">
    <property type="nucleotide sequence ID" value="XM_031995974.1"/>
</dbReference>
<name>A0A5E8BAY9_9ASCO</name>
<evidence type="ECO:0000256" key="2">
    <source>
        <dbReference type="SAM" id="SignalP"/>
    </source>
</evidence>
<keyword evidence="4" id="KW-1185">Reference proteome</keyword>
<protein>
    <recommendedName>
        <fullName evidence="5">FAS1 domain-containing protein</fullName>
    </recommendedName>
</protein>
<feature type="region of interest" description="Disordered" evidence="1">
    <location>
        <begin position="155"/>
        <end position="178"/>
    </location>
</feature>
<evidence type="ECO:0008006" key="5">
    <source>
        <dbReference type="Google" id="ProtNLM"/>
    </source>
</evidence>
<organism evidence="3 4">
    <name type="scientific">Magnusiomyces paraingens</name>
    <dbReference type="NCBI Taxonomy" id="2606893"/>
    <lineage>
        <taxon>Eukaryota</taxon>
        <taxon>Fungi</taxon>
        <taxon>Dikarya</taxon>
        <taxon>Ascomycota</taxon>
        <taxon>Saccharomycotina</taxon>
        <taxon>Dipodascomycetes</taxon>
        <taxon>Dipodascales</taxon>
        <taxon>Dipodascaceae</taxon>
        <taxon>Magnusiomyces</taxon>
    </lineage>
</organism>
<dbReference type="Proteomes" id="UP000398389">
    <property type="component" value="Unassembled WGS sequence"/>
</dbReference>
<feature type="compositionally biased region" description="Polar residues" evidence="1">
    <location>
        <begin position="155"/>
        <end position="165"/>
    </location>
</feature>
<evidence type="ECO:0000256" key="1">
    <source>
        <dbReference type="SAM" id="MobiDB-lite"/>
    </source>
</evidence>
<dbReference type="GeneID" id="43580074"/>
<feature type="chain" id="PRO_5022958022" description="FAS1 domain-containing protein" evidence="2">
    <location>
        <begin position="18"/>
        <end position="217"/>
    </location>
</feature>
<gene>
    <name evidence="3" type="ORF">SAPINGB_P001251</name>
</gene>
<keyword evidence="2" id="KW-0732">Signal</keyword>
<dbReference type="EMBL" id="CABVLU010000001">
    <property type="protein sequence ID" value="VVT46514.1"/>
    <property type="molecule type" value="Genomic_DNA"/>
</dbReference>
<accession>A0A5E8BAY9</accession>
<feature type="signal peptide" evidence="2">
    <location>
        <begin position="1"/>
        <end position="17"/>
    </location>
</feature>
<sequence length="217" mass="23334">MMNLQSTFFLFVAIANAAPHPVAVNDFNFASLLVKYNDNNNNVNLGQYSFLVTESSDYTKLMSYYQTADIITPTQIQSWLSDYYEIATDPYLADNPTVVNSLLTAFPTQEYYTLMSELFPTSIVGSYDITSILESAYGTGTANYPSTTTVAKASPTITGTSTGANTSTQKTETVTSQQSTSVTQLSGAVNNGAEMNGKTLSAAAIALSFLFSVALII</sequence>
<evidence type="ECO:0000313" key="4">
    <source>
        <dbReference type="Proteomes" id="UP000398389"/>
    </source>
</evidence>
<dbReference type="AlphaFoldDB" id="A0A5E8BAY9"/>
<proteinExistence type="predicted"/>
<feature type="compositionally biased region" description="Low complexity" evidence="1">
    <location>
        <begin position="166"/>
        <end position="178"/>
    </location>
</feature>
<reference evidence="3 4" key="1">
    <citation type="submission" date="2019-09" db="EMBL/GenBank/DDBJ databases">
        <authorList>
            <person name="Brejova B."/>
        </authorList>
    </citation>
    <scope>NUCLEOTIDE SEQUENCE [LARGE SCALE GENOMIC DNA]</scope>
</reference>